<protein>
    <submittedName>
        <fullName evidence="1">Phage PhiH1 repressor protein-like protein</fullName>
    </submittedName>
</protein>
<organism evidence="1 3">
    <name type="scientific">Halobacterium salinarum (strain ATCC 33171 / DSM 3754 / JCM 8978 / NBRC 102687 / NCIMB 764 / 91-R6)</name>
    <dbReference type="NCBI Taxonomy" id="2597657"/>
    <lineage>
        <taxon>Archaea</taxon>
        <taxon>Methanobacteriati</taxon>
        <taxon>Methanobacteriota</taxon>
        <taxon>Stenosarchaea group</taxon>
        <taxon>Halobacteria</taxon>
        <taxon>Halobacteriales</taxon>
        <taxon>Halobacteriaceae</taxon>
        <taxon>Halobacterium</taxon>
    </lineage>
</organism>
<sequence length="96" mass="10950">MVRKHAAWLRALDERLLEHLHEAGESNPMLMAEHPRFEEVGISSGQIRERCLQLADAGLAGMTGKGWFDVTTWGQQYLDGEIDARDQPKPRLQRLL</sequence>
<dbReference type="Proteomes" id="UP000296216">
    <property type="component" value="Chromosome"/>
</dbReference>
<accession>A0A4D6GWC9</accession>
<reference evidence="1 3" key="1">
    <citation type="journal article" date="2019" name="Microbiol. Resour. Announc.">
        <title>The Genome Sequence of the Halobacterium salinarum Type Strain Is Closely Related to That of Laboratory Strains NRC-1 and R1.</title>
        <authorList>
            <person name="Pfeiffer F."/>
            <person name="Marchfelder A."/>
            <person name="Habermann B."/>
            <person name="Dyall-Smith M.L."/>
        </authorList>
    </citation>
    <scope>NUCLEOTIDE SEQUENCE [LARGE SCALE GENOMIC DNA]</scope>
    <source>
        <strain evidence="1">91-R6</strain>
        <strain evidence="3">ATCC 33171 / DSM 3754 / JCM 8978 / NBRC 102687 / NCIMB 764 / 91-R6</strain>
    </source>
</reference>
<dbReference type="Proteomes" id="UP000323075">
    <property type="component" value="Unassembled WGS sequence"/>
</dbReference>
<name>A0A4D6GWC9_HALS9</name>
<proteinExistence type="predicted"/>
<dbReference type="Gene3D" id="1.10.10.10">
    <property type="entry name" value="Winged helix-like DNA-binding domain superfamily/Winged helix DNA-binding domain"/>
    <property type="match status" value="1"/>
</dbReference>
<evidence type="ECO:0000313" key="3">
    <source>
        <dbReference type="Proteomes" id="UP000296216"/>
    </source>
</evidence>
<dbReference type="RefSeq" id="WP_136361560.1">
    <property type="nucleotide sequence ID" value="NZ_VRYN01000001.1"/>
</dbReference>
<evidence type="ECO:0000313" key="4">
    <source>
        <dbReference type="Proteomes" id="UP000323075"/>
    </source>
</evidence>
<dbReference type="EMBL" id="CP038631">
    <property type="protein sequence ID" value="QCC45801.1"/>
    <property type="molecule type" value="Genomic_DNA"/>
</dbReference>
<dbReference type="InterPro" id="IPR036388">
    <property type="entry name" value="WH-like_DNA-bd_sf"/>
</dbReference>
<dbReference type="EMBL" id="VRYN01000001">
    <property type="protein sequence ID" value="TYO82059.1"/>
    <property type="molecule type" value="Genomic_DNA"/>
</dbReference>
<dbReference type="GeneID" id="39855991"/>
<reference evidence="2 4" key="2">
    <citation type="submission" date="2019-07" db="EMBL/GenBank/DDBJ databases">
        <title>Genomic Encyclopedia of Archaeal and Bacterial Type Strains, Phase II (KMG-II): from individual species to whole genera.</title>
        <authorList>
            <person name="Goeker M."/>
        </authorList>
    </citation>
    <scope>NUCLEOTIDE SEQUENCE [LARGE SCALE GENOMIC DNA]</scope>
    <source>
        <strain evidence="2 4">DSM 3754</strain>
    </source>
</reference>
<dbReference type="AlphaFoldDB" id="A0A4D6GWC9"/>
<reference evidence="1" key="3">
    <citation type="journal article" name="MicrobiologyOpen">
        <title>Whole-genome comparison between the type strain of Halobacterium salinarum (DSM 3754(T)) and the laboratory strains R1 and NRC-1.</title>
        <authorList>
            <person name="Pfeiffer F."/>
            <person name="Losensky G."/>
            <person name="Marchfelder A."/>
            <person name="Habermann B."/>
            <person name="Dyall-Smith M."/>
        </authorList>
    </citation>
    <scope>NUCLEOTIDE SEQUENCE</scope>
    <source>
        <strain evidence="1">91-R6</strain>
    </source>
</reference>
<gene>
    <name evidence="2" type="ORF">APQ99_00577</name>
    <name evidence="1" type="ORF">HBSAL_10795</name>
</gene>
<evidence type="ECO:0000313" key="1">
    <source>
        <dbReference type="EMBL" id="QCC45801.1"/>
    </source>
</evidence>
<evidence type="ECO:0000313" key="2">
    <source>
        <dbReference type="EMBL" id="TYO82059.1"/>
    </source>
</evidence>